<organism evidence="2 4">
    <name type="scientific">Ganoderma sinense ZZ0214-1</name>
    <dbReference type="NCBI Taxonomy" id="1077348"/>
    <lineage>
        <taxon>Eukaryota</taxon>
        <taxon>Fungi</taxon>
        <taxon>Dikarya</taxon>
        <taxon>Basidiomycota</taxon>
        <taxon>Agaricomycotina</taxon>
        <taxon>Agaricomycetes</taxon>
        <taxon>Polyporales</taxon>
        <taxon>Polyporaceae</taxon>
        <taxon>Ganoderma</taxon>
    </lineage>
</organism>
<protein>
    <submittedName>
        <fullName evidence="2">Uncharacterized protein</fullName>
    </submittedName>
</protein>
<feature type="region of interest" description="Disordered" evidence="1">
    <location>
        <begin position="35"/>
        <end position="74"/>
    </location>
</feature>
<accession>A0A2G8SPM2</accession>
<reference evidence="2 4" key="1">
    <citation type="journal article" date="2015" name="Sci. Rep.">
        <title>Chromosome-level genome map provides insights into diverse defense mechanisms in the medicinal fungus Ganoderma sinense.</title>
        <authorList>
            <person name="Zhu Y."/>
            <person name="Xu J."/>
            <person name="Sun C."/>
            <person name="Zhou S."/>
            <person name="Xu H."/>
            <person name="Nelson D.R."/>
            <person name="Qian J."/>
            <person name="Song J."/>
            <person name="Luo H."/>
            <person name="Xiang L."/>
            <person name="Li Y."/>
            <person name="Xu Z."/>
            <person name="Ji A."/>
            <person name="Wang L."/>
            <person name="Lu S."/>
            <person name="Hayward A."/>
            <person name="Sun W."/>
            <person name="Li X."/>
            <person name="Schwartz D.C."/>
            <person name="Wang Y."/>
            <person name="Chen S."/>
        </authorList>
    </citation>
    <scope>NUCLEOTIDE SEQUENCE [LARGE SCALE GENOMIC DNA]</scope>
    <source>
        <strain evidence="2 4">ZZ0214-1</strain>
    </source>
</reference>
<proteinExistence type="predicted"/>
<evidence type="ECO:0000313" key="3">
    <source>
        <dbReference type="EMBL" id="PIL35739.1"/>
    </source>
</evidence>
<comment type="caution">
    <text evidence="2">The sequence shown here is derived from an EMBL/GenBank/DDBJ whole genome shotgun (WGS) entry which is preliminary data.</text>
</comment>
<name>A0A2G8SPM2_9APHY</name>
<dbReference type="Proteomes" id="UP000230002">
    <property type="component" value="Unassembled WGS sequence"/>
</dbReference>
<dbReference type="EMBL" id="AYKW01000003">
    <property type="protein sequence ID" value="PIL35739.1"/>
    <property type="molecule type" value="Genomic_DNA"/>
</dbReference>
<evidence type="ECO:0000256" key="1">
    <source>
        <dbReference type="SAM" id="MobiDB-lite"/>
    </source>
</evidence>
<evidence type="ECO:0000313" key="2">
    <source>
        <dbReference type="EMBL" id="PIL35719.1"/>
    </source>
</evidence>
<feature type="region of interest" description="Disordered" evidence="1">
    <location>
        <begin position="9"/>
        <end position="28"/>
    </location>
</feature>
<gene>
    <name evidence="2" type="ORF">GSI_02449</name>
    <name evidence="3" type="ORF">GSI_02469</name>
</gene>
<dbReference type="EMBL" id="AYKW01000003">
    <property type="protein sequence ID" value="PIL35719.1"/>
    <property type="molecule type" value="Genomic_DNA"/>
</dbReference>
<evidence type="ECO:0000313" key="4">
    <source>
        <dbReference type="Proteomes" id="UP000230002"/>
    </source>
</evidence>
<feature type="compositionally biased region" description="Acidic residues" evidence="1">
    <location>
        <begin position="48"/>
        <end position="62"/>
    </location>
</feature>
<keyword evidence="4" id="KW-1185">Reference proteome</keyword>
<sequence>MFECKYVGGSWKRKRMSPRAMDKPGYGVGQGVMEWAEETRGGSPGQETVEDEGEEDEDEDEDASTKPLEPGKRT</sequence>
<dbReference type="AlphaFoldDB" id="A0A2G8SPM2"/>